<dbReference type="Pfam" id="PF15813">
    <property type="entry name" value="DUF4708"/>
    <property type="match status" value="1"/>
</dbReference>
<dbReference type="PANTHER" id="PTHR28495">
    <property type="entry name" value="HYPOTHETICAL PROTEIN LOC100359752"/>
    <property type="match status" value="1"/>
</dbReference>
<protein>
    <recommendedName>
        <fullName evidence="1">DUF4708 domain-containing protein</fullName>
    </recommendedName>
</protein>
<evidence type="ECO:0000259" key="1">
    <source>
        <dbReference type="Pfam" id="PF15813"/>
    </source>
</evidence>
<dbReference type="AlphaFoldDB" id="A0A8C4R5P1"/>
<dbReference type="Ensembl" id="ENSEBUT00000025909.1">
    <property type="protein sequence ID" value="ENSEBUP00000025333.1"/>
    <property type="gene ID" value="ENSEBUG00000015625.1"/>
</dbReference>
<reference evidence="2" key="1">
    <citation type="submission" date="2025-08" db="UniProtKB">
        <authorList>
            <consortium name="Ensembl"/>
        </authorList>
    </citation>
    <scope>IDENTIFICATION</scope>
</reference>
<dbReference type="OMA" id="CMSLEAN"/>
<dbReference type="Proteomes" id="UP000694388">
    <property type="component" value="Unplaced"/>
</dbReference>
<accession>A0A8C4R5P1</accession>
<dbReference type="InterPro" id="IPR031643">
    <property type="entry name" value="DUF4708"/>
</dbReference>
<sequence>MFAHATSTKLMAGCQQSLHFVTLPDLNKLCASRLIVLCLENDRKQQQVLHCRELLFTNLEVLASPVPDTIDEIFIVTSRNFLNSRRIQEFAKRIGAKMEEIMPVTCAVLQCCLSYTLIAKLAPKWNKAGNLLIQGHDFLLNLGKENAIRFEVTVQDKQICIALEAYTIRLPPSQLEEFGVSPTVLQWFNRSQDASIPHHAIASRWSYILPSMKKGEIASVTHKLPADSELHSYLDIKKHWRNMYGYTLPDMPDQHIIYLNIYFKMIGERLFR</sequence>
<evidence type="ECO:0000313" key="2">
    <source>
        <dbReference type="Ensembl" id="ENSEBUP00000025333.1"/>
    </source>
</evidence>
<dbReference type="PANTHER" id="PTHR28495:SF1">
    <property type="entry name" value="GENE, 17266-RELATED"/>
    <property type="match status" value="1"/>
</dbReference>
<organism evidence="2 3">
    <name type="scientific">Eptatretus burgeri</name>
    <name type="common">Inshore hagfish</name>
    <dbReference type="NCBI Taxonomy" id="7764"/>
    <lineage>
        <taxon>Eukaryota</taxon>
        <taxon>Metazoa</taxon>
        <taxon>Chordata</taxon>
        <taxon>Craniata</taxon>
        <taxon>Vertebrata</taxon>
        <taxon>Cyclostomata</taxon>
        <taxon>Myxini</taxon>
        <taxon>Myxiniformes</taxon>
        <taxon>Myxinidae</taxon>
        <taxon>Eptatretinae</taxon>
        <taxon>Eptatretus</taxon>
    </lineage>
</organism>
<evidence type="ECO:0000313" key="3">
    <source>
        <dbReference type="Proteomes" id="UP000694388"/>
    </source>
</evidence>
<keyword evidence="3" id="KW-1185">Reference proteome</keyword>
<dbReference type="GeneTree" id="ENSGT00940000171800"/>
<feature type="domain" description="DUF4708" evidence="1">
    <location>
        <begin position="16"/>
        <end position="271"/>
    </location>
</feature>
<reference evidence="2" key="2">
    <citation type="submission" date="2025-09" db="UniProtKB">
        <authorList>
            <consortium name="Ensembl"/>
        </authorList>
    </citation>
    <scope>IDENTIFICATION</scope>
</reference>
<proteinExistence type="predicted"/>
<name>A0A8C4R5P1_EPTBU</name>